<gene>
    <name evidence="1" type="ORF">GCM10025869_26990</name>
</gene>
<keyword evidence="2" id="KW-1185">Reference proteome</keyword>
<accession>A0ABQ6JZE6</accession>
<dbReference type="Proteomes" id="UP001157069">
    <property type="component" value="Unassembled WGS sequence"/>
</dbReference>
<dbReference type="InterPro" id="IPR005583">
    <property type="entry name" value="YaaA"/>
</dbReference>
<proteinExistence type="predicted"/>
<evidence type="ECO:0000313" key="2">
    <source>
        <dbReference type="Proteomes" id="UP001157069"/>
    </source>
</evidence>
<comment type="caution">
    <text evidence="1">The sequence shown here is derived from an EMBL/GenBank/DDBJ whole genome shotgun (WGS) entry which is preliminary data.</text>
</comment>
<name>A0ABQ6JZE6_9MICO</name>
<dbReference type="RefSeq" id="WP_284300812.1">
    <property type="nucleotide sequence ID" value="NZ_BSVA01000001.1"/>
</dbReference>
<sequence length="247" mass="26397">MLILLPPSETKREGGTADTRLALRELGYPQLTSARRTALAALEELARDPAASAAALKLGPTQAHEAQRNRRIRRSPVLPALDRYDGVLYDALDAPTLTPAARAFAHEHLAIASALFGLTRALDPIPAYRVSADSRLPGVALKKLWSPAVSAVVAQETGLVLDLRSEAYAALGPAPDHQRAVFVRVVSEEGGRKRALNHFNKAGKGRLTRALLLAGVDHPDVESLLSWAEAAGVRLERGAPGELDLVV</sequence>
<dbReference type="EMBL" id="BSVA01000001">
    <property type="protein sequence ID" value="GMA92170.1"/>
    <property type="molecule type" value="Genomic_DNA"/>
</dbReference>
<reference evidence="2" key="1">
    <citation type="journal article" date="2019" name="Int. J. Syst. Evol. Microbiol.">
        <title>The Global Catalogue of Microorganisms (GCM) 10K type strain sequencing project: providing services to taxonomists for standard genome sequencing and annotation.</title>
        <authorList>
            <consortium name="The Broad Institute Genomics Platform"/>
            <consortium name="The Broad Institute Genome Sequencing Center for Infectious Disease"/>
            <person name="Wu L."/>
            <person name="Ma J."/>
        </authorList>
    </citation>
    <scope>NUCLEOTIDE SEQUENCE [LARGE SCALE GENOMIC DNA]</scope>
    <source>
        <strain evidence="2">NBRC 108755</strain>
    </source>
</reference>
<dbReference type="Pfam" id="PF03883">
    <property type="entry name" value="H2O2_YaaD"/>
    <property type="match status" value="1"/>
</dbReference>
<evidence type="ECO:0000313" key="1">
    <source>
        <dbReference type="EMBL" id="GMA92170.1"/>
    </source>
</evidence>
<protein>
    <submittedName>
        <fullName evidence="1">Peroxide stress protein YaaA</fullName>
    </submittedName>
</protein>
<organism evidence="1 2">
    <name type="scientific">Homoserinibacter gongjuensis</name>
    <dbReference type="NCBI Taxonomy" id="1162968"/>
    <lineage>
        <taxon>Bacteria</taxon>
        <taxon>Bacillati</taxon>
        <taxon>Actinomycetota</taxon>
        <taxon>Actinomycetes</taxon>
        <taxon>Micrococcales</taxon>
        <taxon>Microbacteriaceae</taxon>
        <taxon>Homoserinibacter</taxon>
    </lineage>
</organism>
<dbReference type="PANTHER" id="PTHR30283:SF4">
    <property type="entry name" value="PEROXIDE STRESS RESISTANCE PROTEIN YAAA"/>
    <property type="match status" value="1"/>
</dbReference>
<dbReference type="PANTHER" id="PTHR30283">
    <property type="entry name" value="PEROXIDE STRESS RESPONSE PROTEIN YAAA"/>
    <property type="match status" value="1"/>
</dbReference>